<evidence type="ECO:0000256" key="1">
    <source>
        <dbReference type="SAM" id="MobiDB-lite"/>
    </source>
</evidence>
<comment type="caution">
    <text evidence="2">The sequence shown here is derived from an EMBL/GenBank/DDBJ whole genome shotgun (WGS) entry which is preliminary data.</text>
</comment>
<feature type="region of interest" description="Disordered" evidence="1">
    <location>
        <begin position="1"/>
        <end position="30"/>
    </location>
</feature>
<accession>A0A3L8SNE7</accession>
<evidence type="ECO:0000313" key="3">
    <source>
        <dbReference type="Proteomes" id="UP000276834"/>
    </source>
</evidence>
<gene>
    <name evidence="2" type="ORF">DV515_00005766</name>
</gene>
<evidence type="ECO:0000313" key="2">
    <source>
        <dbReference type="EMBL" id="RLW04397.1"/>
    </source>
</evidence>
<dbReference type="Proteomes" id="UP000276834">
    <property type="component" value="Unassembled WGS sequence"/>
</dbReference>
<feature type="compositionally biased region" description="Basic and acidic residues" evidence="1">
    <location>
        <begin position="1"/>
        <end position="11"/>
    </location>
</feature>
<protein>
    <submittedName>
        <fullName evidence="2">Uncharacterized protein</fullName>
    </submittedName>
</protein>
<name>A0A3L8SNE7_CHLGU</name>
<proteinExistence type="predicted"/>
<feature type="compositionally biased region" description="Polar residues" evidence="1">
    <location>
        <begin position="340"/>
        <end position="350"/>
    </location>
</feature>
<feature type="region of interest" description="Disordered" evidence="1">
    <location>
        <begin position="340"/>
        <end position="365"/>
    </location>
</feature>
<keyword evidence="3" id="KW-1185">Reference proteome</keyword>
<organism evidence="2 3">
    <name type="scientific">Chloebia gouldiae</name>
    <name type="common">Gouldian finch</name>
    <name type="synonym">Erythrura gouldiae</name>
    <dbReference type="NCBI Taxonomy" id="44316"/>
    <lineage>
        <taxon>Eukaryota</taxon>
        <taxon>Metazoa</taxon>
        <taxon>Chordata</taxon>
        <taxon>Craniata</taxon>
        <taxon>Vertebrata</taxon>
        <taxon>Euteleostomi</taxon>
        <taxon>Archelosauria</taxon>
        <taxon>Archosauria</taxon>
        <taxon>Dinosauria</taxon>
        <taxon>Saurischia</taxon>
        <taxon>Theropoda</taxon>
        <taxon>Coelurosauria</taxon>
        <taxon>Aves</taxon>
        <taxon>Neognathae</taxon>
        <taxon>Neoaves</taxon>
        <taxon>Telluraves</taxon>
        <taxon>Australaves</taxon>
        <taxon>Passeriformes</taxon>
        <taxon>Passeroidea</taxon>
        <taxon>Passeridae</taxon>
        <taxon>Chloebia</taxon>
    </lineage>
</organism>
<dbReference type="AlphaFoldDB" id="A0A3L8SNE7"/>
<sequence length="365" mass="41281">MRGRAGGRERPGSQQRSAQTSRDKPSPEPGIWYPVLQEFRRLLPARSTDASFLSRLHLRSDSTHKGYSRSIHSQGFQFVLIQRGKEGHCGIACKTFYQQLTSTDLWWRGEGAEARNLCPVQVESAKAKFRPYHAIVCPAPVNTGNLSLQGPLMPEIMCRLTKKIYYDEIFFSHCCNCTAPGDIKDASDRNASNILKAYYTRDSDAELPSRAKKKRMKQETQKLEVTFAEDMKRAALSQTPKVQRCFGAIQELEKRIKITVLISFHTIVTTRVSSLLPLQVYPLCHKERQSPATFVWNVDAHVAKSCGYFGAWIGTCIRPSVFYYPSLILQQKRSEDCTNNRAEQVHSSIKPTLKGPPTLSTHQTP</sequence>
<reference evidence="2 3" key="1">
    <citation type="journal article" date="2018" name="Proc. R. Soc. B">
        <title>A non-coding region near Follistatin controls head colour polymorphism in the Gouldian finch.</title>
        <authorList>
            <person name="Toomey M.B."/>
            <person name="Marques C.I."/>
            <person name="Andrade P."/>
            <person name="Araujo P.M."/>
            <person name="Sabatino S."/>
            <person name="Gazda M.A."/>
            <person name="Afonso S."/>
            <person name="Lopes R.J."/>
            <person name="Corbo J.C."/>
            <person name="Carneiro M."/>
        </authorList>
    </citation>
    <scope>NUCLEOTIDE SEQUENCE [LARGE SCALE GENOMIC DNA]</scope>
    <source>
        <strain evidence="2">Red01</strain>
        <tissue evidence="2">Muscle</tissue>
    </source>
</reference>
<dbReference type="EMBL" id="QUSF01000013">
    <property type="protein sequence ID" value="RLW04397.1"/>
    <property type="molecule type" value="Genomic_DNA"/>
</dbReference>